<dbReference type="EMBL" id="CYXO01000005">
    <property type="protein sequence ID" value="CUM92505.1"/>
    <property type="molecule type" value="Genomic_DNA"/>
</dbReference>
<evidence type="ECO:0000256" key="1">
    <source>
        <dbReference type="SAM" id="Phobius"/>
    </source>
</evidence>
<dbReference type="RefSeq" id="WP_055213895.1">
    <property type="nucleotide sequence ID" value="NZ_CYXO01000005.1"/>
</dbReference>
<keyword evidence="1" id="KW-0472">Membrane</keyword>
<reference evidence="2 3" key="1">
    <citation type="submission" date="2015-09" db="EMBL/GenBank/DDBJ databases">
        <authorList>
            <consortium name="Pathogen Informatics"/>
        </authorList>
    </citation>
    <scope>NUCLEOTIDE SEQUENCE [LARGE SCALE GENOMIC DNA]</scope>
    <source>
        <strain evidence="2 3">2789STDY5834961</strain>
    </source>
</reference>
<accession>A0A173SSC5</accession>
<organism evidence="2 3">
    <name type="scientific">Dorea longicatena</name>
    <dbReference type="NCBI Taxonomy" id="88431"/>
    <lineage>
        <taxon>Bacteria</taxon>
        <taxon>Bacillati</taxon>
        <taxon>Bacillota</taxon>
        <taxon>Clostridia</taxon>
        <taxon>Lachnospirales</taxon>
        <taxon>Lachnospiraceae</taxon>
        <taxon>Dorea</taxon>
    </lineage>
</organism>
<protein>
    <submittedName>
        <fullName evidence="2">Uncharacterized protein</fullName>
    </submittedName>
</protein>
<feature type="transmembrane region" description="Helical" evidence="1">
    <location>
        <begin position="119"/>
        <end position="141"/>
    </location>
</feature>
<dbReference type="InterPro" id="IPR047928">
    <property type="entry name" value="Perm_prefix_1"/>
</dbReference>
<gene>
    <name evidence="2" type="ORF">ERS852573_01159</name>
</gene>
<feature type="transmembrane region" description="Helical" evidence="1">
    <location>
        <begin position="187"/>
        <end position="207"/>
    </location>
</feature>
<name>A0A173SSC5_9FIRM</name>
<dbReference type="Proteomes" id="UP000095597">
    <property type="component" value="Unassembled WGS sequence"/>
</dbReference>
<feature type="transmembrane region" description="Helical" evidence="1">
    <location>
        <begin position="162"/>
        <end position="181"/>
    </location>
</feature>
<proteinExistence type="predicted"/>
<dbReference type="NCBIfam" id="NF038403">
    <property type="entry name" value="perm_prefix_1"/>
    <property type="match status" value="1"/>
</dbReference>
<dbReference type="OrthoDB" id="9802195at2"/>
<keyword evidence="1" id="KW-1133">Transmembrane helix</keyword>
<evidence type="ECO:0000313" key="3">
    <source>
        <dbReference type="Proteomes" id="UP000095597"/>
    </source>
</evidence>
<dbReference type="AlphaFoldDB" id="A0A173SSC5"/>
<feature type="transmembrane region" description="Helical" evidence="1">
    <location>
        <begin position="78"/>
        <end position="99"/>
    </location>
</feature>
<keyword evidence="1" id="KW-0812">Transmembrane</keyword>
<evidence type="ECO:0000313" key="2">
    <source>
        <dbReference type="EMBL" id="CUM92505.1"/>
    </source>
</evidence>
<sequence>MKEREYLKEHGKKITDSSVRKEIVNEYEAHIEDCKVALMESGMTEVEAEEEAVRQMGDPQEAGEAMDKIYHKVFDSNMFLWMLALGCIPIVCVCISYLIARDPNAFLWLWNEALGLNKIPAVIHRNIGIGFAVYGIGLSFWEKYTGKALFYAVGRDWGQGCYVANSGLVLFISALCFVPSFPVKGYAGILCCVLIACLLNMVLRGFMNLLQSRRETRLLWEIGTADTRINWKGKGYLCGRHMKVRVQGSEKGTEIPAGAPVMVVGMEGFKPVVAQV</sequence>
<dbReference type="Pfam" id="PF22564">
    <property type="entry name" value="HAAS"/>
    <property type="match status" value="1"/>
</dbReference>